<reference evidence="9" key="1">
    <citation type="submission" date="2019-10" db="EMBL/GenBank/DDBJ databases">
        <title>Lacipirellula parvula gen. nov., sp. nov., representing a lineage of planctomycetes widespread in freshwater anoxic habitats, and description of the family Lacipirellulaceae.</title>
        <authorList>
            <person name="Dedysh S.N."/>
            <person name="Kulichevskaya I.S."/>
            <person name="Beletsky A.V."/>
            <person name="Rakitin A.L."/>
            <person name="Mardanov A.V."/>
            <person name="Ivanova A.A."/>
            <person name="Saltykova V.X."/>
            <person name="Rijpstra W.I.C."/>
            <person name="Sinninghe Damste J.S."/>
            <person name="Ravin N.V."/>
        </authorList>
    </citation>
    <scope>NUCLEOTIDE SEQUENCE [LARGE SCALE GENOMIC DNA]</scope>
    <source>
        <strain evidence="9">PX69</strain>
    </source>
</reference>
<name>A0A5K7XGT7_9BACT</name>
<dbReference type="AlphaFoldDB" id="A0A5K7XGT7"/>
<evidence type="ECO:0000313" key="8">
    <source>
        <dbReference type="EMBL" id="BBO35605.1"/>
    </source>
</evidence>
<feature type="DNA-binding region" description="OmpR/PhoB-type" evidence="5">
    <location>
        <begin position="198"/>
        <end position="294"/>
    </location>
</feature>
<sequence length="294" mass="32380">MAPVVSDKTSATGVLRAYASVPATGRVEANNGKFSHVMRDQESLDGTAGYQPSMAESESLPGKSVLLVASSSPARTHFRELIATGGYRVAAVSSANEALRLLRIEAFALAVVHEVDDKTPSRLSREMKALTDEDLRPPLPVVLLASTFDPDYAVRCLRAGSDDYITGPHLEPRVLLARLEAVLRSYRRQRTEQEREKKQPARIGAIMIDPERFRVEVNGSAVEVTRIQFTLLYAMASQPDRTFTRPQLRGIIAELGGNLDDGSIKSHIHHLRRRLGVAGRQIETVRGLGYRLVT</sequence>
<dbReference type="InterPro" id="IPR039420">
    <property type="entry name" value="WalR-like"/>
</dbReference>
<dbReference type="CDD" id="cd00383">
    <property type="entry name" value="trans_reg_C"/>
    <property type="match status" value="1"/>
</dbReference>
<feature type="domain" description="Response regulatory" evidence="6">
    <location>
        <begin position="64"/>
        <end position="182"/>
    </location>
</feature>
<evidence type="ECO:0000256" key="5">
    <source>
        <dbReference type="PROSITE-ProRule" id="PRU01091"/>
    </source>
</evidence>
<gene>
    <name evidence="8" type="ORF">PLANPX_5217</name>
</gene>
<dbReference type="GO" id="GO:0000156">
    <property type="term" value="F:phosphorelay response regulator activity"/>
    <property type="evidence" value="ECO:0007669"/>
    <property type="project" value="TreeGrafter"/>
</dbReference>
<dbReference type="Gene3D" id="3.40.50.2300">
    <property type="match status" value="1"/>
</dbReference>
<dbReference type="GO" id="GO:0032993">
    <property type="term" value="C:protein-DNA complex"/>
    <property type="evidence" value="ECO:0007669"/>
    <property type="project" value="TreeGrafter"/>
</dbReference>
<evidence type="ECO:0000256" key="4">
    <source>
        <dbReference type="PROSITE-ProRule" id="PRU00169"/>
    </source>
</evidence>
<dbReference type="SMART" id="SM00862">
    <property type="entry name" value="Trans_reg_C"/>
    <property type="match status" value="1"/>
</dbReference>
<keyword evidence="9" id="KW-1185">Reference proteome</keyword>
<dbReference type="SUPFAM" id="SSF52172">
    <property type="entry name" value="CheY-like"/>
    <property type="match status" value="1"/>
</dbReference>
<evidence type="ECO:0000259" key="7">
    <source>
        <dbReference type="PROSITE" id="PS51755"/>
    </source>
</evidence>
<dbReference type="InterPro" id="IPR001789">
    <property type="entry name" value="Sig_transdc_resp-reg_receiver"/>
</dbReference>
<keyword evidence="1" id="KW-0597">Phosphoprotein</keyword>
<dbReference type="Pfam" id="PF00486">
    <property type="entry name" value="Trans_reg_C"/>
    <property type="match status" value="1"/>
</dbReference>
<dbReference type="PANTHER" id="PTHR48111">
    <property type="entry name" value="REGULATOR OF RPOS"/>
    <property type="match status" value="1"/>
</dbReference>
<dbReference type="InterPro" id="IPR011006">
    <property type="entry name" value="CheY-like_superfamily"/>
</dbReference>
<proteinExistence type="predicted"/>
<evidence type="ECO:0000313" key="9">
    <source>
        <dbReference type="Proteomes" id="UP000326837"/>
    </source>
</evidence>
<dbReference type="GO" id="GO:0006355">
    <property type="term" value="P:regulation of DNA-templated transcription"/>
    <property type="evidence" value="ECO:0007669"/>
    <property type="project" value="InterPro"/>
</dbReference>
<dbReference type="Proteomes" id="UP000326837">
    <property type="component" value="Chromosome"/>
</dbReference>
<dbReference type="KEGG" id="lpav:PLANPX_5217"/>
<evidence type="ECO:0000256" key="2">
    <source>
        <dbReference type="ARBA" id="ARBA00023012"/>
    </source>
</evidence>
<evidence type="ECO:0000259" key="6">
    <source>
        <dbReference type="PROSITE" id="PS50110"/>
    </source>
</evidence>
<dbReference type="EMBL" id="AP021861">
    <property type="protein sequence ID" value="BBO35605.1"/>
    <property type="molecule type" value="Genomic_DNA"/>
</dbReference>
<dbReference type="PROSITE" id="PS50110">
    <property type="entry name" value="RESPONSE_REGULATORY"/>
    <property type="match status" value="1"/>
</dbReference>
<accession>A0A5K7XGT7</accession>
<dbReference type="GO" id="GO:0005829">
    <property type="term" value="C:cytosol"/>
    <property type="evidence" value="ECO:0007669"/>
    <property type="project" value="TreeGrafter"/>
</dbReference>
<protein>
    <submittedName>
        <fullName evidence="8">Uncharacterized protein</fullName>
    </submittedName>
</protein>
<dbReference type="GO" id="GO:0000976">
    <property type="term" value="F:transcription cis-regulatory region binding"/>
    <property type="evidence" value="ECO:0007669"/>
    <property type="project" value="TreeGrafter"/>
</dbReference>
<comment type="caution">
    <text evidence="4">Lacks conserved residue(s) required for the propagation of feature annotation.</text>
</comment>
<feature type="domain" description="OmpR/PhoB-type" evidence="7">
    <location>
        <begin position="198"/>
        <end position="294"/>
    </location>
</feature>
<evidence type="ECO:0000256" key="1">
    <source>
        <dbReference type="ARBA" id="ARBA00022553"/>
    </source>
</evidence>
<dbReference type="SUPFAM" id="SSF46894">
    <property type="entry name" value="C-terminal effector domain of the bipartite response regulators"/>
    <property type="match status" value="1"/>
</dbReference>
<dbReference type="PROSITE" id="PS51755">
    <property type="entry name" value="OMPR_PHOB"/>
    <property type="match status" value="1"/>
</dbReference>
<dbReference type="InterPro" id="IPR016032">
    <property type="entry name" value="Sig_transdc_resp-reg_C-effctor"/>
</dbReference>
<organism evidence="8 9">
    <name type="scientific">Lacipirellula parvula</name>
    <dbReference type="NCBI Taxonomy" id="2650471"/>
    <lineage>
        <taxon>Bacteria</taxon>
        <taxon>Pseudomonadati</taxon>
        <taxon>Planctomycetota</taxon>
        <taxon>Planctomycetia</taxon>
        <taxon>Pirellulales</taxon>
        <taxon>Lacipirellulaceae</taxon>
        <taxon>Lacipirellula</taxon>
    </lineage>
</organism>
<dbReference type="Gene3D" id="1.10.10.10">
    <property type="entry name" value="Winged helix-like DNA-binding domain superfamily/Winged helix DNA-binding domain"/>
    <property type="match status" value="1"/>
</dbReference>
<dbReference type="InterPro" id="IPR001867">
    <property type="entry name" value="OmpR/PhoB-type_DNA-bd"/>
</dbReference>
<evidence type="ECO:0000256" key="3">
    <source>
        <dbReference type="ARBA" id="ARBA00023125"/>
    </source>
</evidence>
<dbReference type="InterPro" id="IPR036388">
    <property type="entry name" value="WH-like_DNA-bd_sf"/>
</dbReference>
<keyword evidence="3 5" id="KW-0238">DNA-binding</keyword>
<dbReference type="PANTHER" id="PTHR48111:SF40">
    <property type="entry name" value="PHOSPHATE REGULON TRANSCRIPTIONAL REGULATORY PROTEIN PHOB"/>
    <property type="match status" value="1"/>
</dbReference>
<keyword evidence="2" id="KW-0902">Two-component regulatory system</keyword>